<dbReference type="Gene3D" id="1.10.150.110">
    <property type="entry name" value="DNA polymerase beta, N-terminal domain-like"/>
    <property type="match status" value="1"/>
</dbReference>
<keyword evidence="5" id="KW-0548">Nucleotidyltransferase</keyword>
<dbReference type="NCBIfam" id="NF006375">
    <property type="entry name" value="PRK08609.1"/>
    <property type="match status" value="1"/>
</dbReference>
<dbReference type="SMART" id="SM00481">
    <property type="entry name" value="POLIIIAc"/>
    <property type="match status" value="1"/>
</dbReference>
<comment type="cofactor">
    <cofactor evidence="1">
        <name>Mg(2+)</name>
        <dbReference type="ChEBI" id="CHEBI:18420"/>
    </cofactor>
</comment>
<dbReference type="SUPFAM" id="SSF47802">
    <property type="entry name" value="DNA polymerase beta, N-terminal domain-like"/>
    <property type="match status" value="1"/>
</dbReference>
<comment type="catalytic activity">
    <reaction evidence="8">
        <text>DNA(n) + a 2'-deoxyribonucleoside 5'-triphosphate = DNA(n+1) + diphosphate</text>
        <dbReference type="Rhea" id="RHEA:22508"/>
        <dbReference type="Rhea" id="RHEA-COMP:17339"/>
        <dbReference type="Rhea" id="RHEA-COMP:17340"/>
        <dbReference type="ChEBI" id="CHEBI:33019"/>
        <dbReference type="ChEBI" id="CHEBI:61560"/>
        <dbReference type="ChEBI" id="CHEBI:173112"/>
        <dbReference type="EC" id="2.7.7.7"/>
    </reaction>
</comment>
<keyword evidence="6" id="KW-0235">DNA replication</keyword>
<dbReference type="STRING" id="568899.SAMN05192534_104100"/>
<dbReference type="InterPro" id="IPR002054">
    <property type="entry name" value="DNA-dir_DNA_pol_X"/>
</dbReference>
<dbReference type="InterPro" id="IPR047967">
    <property type="entry name" value="PolX_PHP"/>
</dbReference>
<dbReference type="Pfam" id="PF14520">
    <property type="entry name" value="HHH_5"/>
    <property type="match status" value="1"/>
</dbReference>
<dbReference type="Pfam" id="PF02811">
    <property type="entry name" value="PHP"/>
    <property type="match status" value="1"/>
</dbReference>
<dbReference type="Gene3D" id="1.10.150.20">
    <property type="entry name" value="5' to 3' exonuclease, C-terminal subdomain"/>
    <property type="match status" value="1"/>
</dbReference>
<dbReference type="InterPro" id="IPR050243">
    <property type="entry name" value="PHP_phosphatase"/>
</dbReference>
<dbReference type="GO" id="GO:0005829">
    <property type="term" value="C:cytosol"/>
    <property type="evidence" value="ECO:0007669"/>
    <property type="project" value="TreeGrafter"/>
</dbReference>
<dbReference type="InterPro" id="IPR029398">
    <property type="entry name" value="PolB_thumb"/>
</dbReference>
<feature type="domain" description="Helix-hairpin-helix DNA-binding motif class 1" evidence="9">
    <location>
        <begin position="160"/>
        <end position="179"/>
    </location>
</feature>
<reference evidence="12 13" key="1">
    <citation type="submission" date="2016-10" db="EMBL/GenBank/DDBJ databases">
        <authorList>
            <person name="de Groot N.N."/>
        </authorList>
    </citation>
    <scope>NUCLEOTIDE SEQUENCE [LARGE SCALE GENOMIC DNA]</scope>
    <source>
        <strain evidence="12 13">DSM 21632</strain>
    </source>
</reference>
<evidence type="ECO:0000256" key="5">
    <source>
        <dbReference type="ARBA" id="ARBA00022695"/>
    </source>
</evidence>
<dbReference type="InterPro" id="IPR027421">
    <property type="entry name" value="DNA_pol_lamdba_lyase_dom_sf"/>
</dbReference>
<feature type="domain" description="Helix-hairpin-helix DNA-binding motif class 1" evidence="9">
    <location>
        <begin position="125"/>
        <end position="144"/>
    </location>
</feature>
<dbReference type="InterPro" id="IPR022311">
    <property type="entry name" value="PolX-like"/>
</dbReference>
<dbReference type="PANTHER" id="PTHR36928">
    <property type="entry name" value="PHOSPHATASE YCDX-RELATED"/>
    <property type="match status" value="1"/>
</dbReference>
<organism evidence="12 13">
    <name type="scientific">Alteribacillus persepolensis</name>
    <dbReference type="NCBI Taxonomy" id="568899"/>
    <lineage>
        <taxon>Bacteria</taxon>
        <taxon>Bacillati</taxon>
        <taxon>Bacillota</taxon>
        <taxon>Bacilli</taxon>
        <taxon>Bacillales</taxon>
        <taxon>Bacillaceae</taxon>
        <taxon>Alteribacillus</taxon>
    </lineage>
</organism>
<dbReference type="InterPro" id="IPR004013">
    <property type="entry name" value="PHP_dom"/>
</dbReference>
<dbReference type="SMART" id="SM00483">
    <property type="entry name" value="POLXc"/>
    <property type="match status" value="1"/>
</dbReference>
<dbReference type="EMBL" id="FNDK01000004">
    <property type="protein sequence ID" value="SDH34388.1"/>
    <property type="molecule type" value="Genomic_DNA"/>
</dbReference>
<evidence type="ECO:0000256" key="1">
    <source>
        <dbReference type="ARBA" id="ARBA00001946"/>
    </source>
</evidence>
<accession>A0A1G8BMW0</accession>
<evidence type="ECO:0000256" key="3">
    <source>
        <dbReference type="ARBA" id="ARBA00022634"/>
    </source>
</evidence>
<evidence type="ECO:0000259" key="11">
    <source>
        <dbReference type="SMART" id="SM00483"/>
    </source>
</evidence>
<keyword evidence="7" id="KW-0239">DNA-directed DNA polymerase</keyword>
<sequence length="612" mass="69188">MVYIEPGSLDICRQDEIQLGRQLCFCSTSILLEGVTCMNKKELIKHLETIAVYLELKGENAFKISAYRKAAQALEQDERSLREIDDPAALNGIGKGTAAIIKELRETGQSELLETLKQEIPSGLIPLLKLPGLGGKKLAKLYQELDVVDAASLKEACEQEQVQQLPGFGAKTEQKILAAVQEQGTRPERLPISYMLDAAQKVETELNQFEDVKRYARAGSLRRMEETVKDLDYIISTEKGDAVRAQLRKLPFISDIVADGETKVSVELDFEYSIQVDFRLVEEAAFATTLHHFTGSKEHNVMMRQLAKAQGEKVSEYGVEKQDTGDVITFESEEGFYNHFGLHYIPPEARIGRDEINVYKEPFETVQKTDIRGDLHMHTTWSDGAVSIREMAEEGRKRGYEWMAVTDHSKFLQVAHGLDEERVLRQIEEIRRVNESLDDMELLAGIEMDIRPDAVLDLEESVLKELDVVIASIHSSFSQTEEEIMQRLEAALNSPYVHIIAHPTGRLIGRREGYKVNVDWLLKRAGETQTAVELNANPNRLDLNAGWLRKAQEYETFVTINTDAHHPGMLDDMEVGTGIARKALLKKEQIINTKRYEDLAAFLHTKRAHLKA</sequence>
<dbReference type="GO" id="GO:0006281">
    <property type="term" value="P:DNA repair"/>
    <property type="evidence" value="ECO:0007669"/>
    <property type="project" value="InterPro"/>
</dbReference>
<dbReference type="SUPFAM" id="SSF89550">
    <property type="entry name" value="PHP domain-like"/>
    <property type="match status" value="1"/>
</dbReference>
<dbReference type="InterPro" id="IPR016195">
    <property type="entry name" value="Pol/histidinol_Pase-like"/>
</dbReference>
<dbReference type="Gene3D" id="3.30.210.10">
    <property type="entry name" value="DNA polymerase, thumb domain"/>
    <property type="match status" value="1"/>
</dbReference>
<feature type="domain" description="DNA-directed DNA polymerase X" evidence="11">
    <location>
        <begin position="37"/>
        <end position="351"/>
    </location>
</feature>
<name>A0A1G8BMW0_9BACI</name>
<dbReference type="GO" id="GO:0042578">
    <property type="term" value="F:phosphoric ester hydrolase activity"/>
    <property type="evidence" value="ECO:0007669"/>
    <property type="project" value="TreeGrafter"/>
</dbReference>
<dbReference type="GO" id="GO:0003677">
    <property type="term" value="F:DNA binding"/>
    <property type="evidence" value="ECO:0007669"/>
    <property type="project" value="InterPro"/>
</dbReference>
<evidence type="ECO:0000313" key="13">
    <source>
        <dbReference type="Proteomes" id="UP000199163"/>
    </source>
</evidence>
<dbReference type="Pfam" id="PF14791">
    <property type="entry name" value="DNA_pol_B_thumb"/>
    <property type="match status" value="1"/>
</dbReference>
<dbReference type="AlphaFoldDB" id="A0A1G8BMW0"/>
<evidence type="ECO:0000256" key="2">
    <source>
        <dbReference type="ARBA" id="ARBA00012417"/>
    </source>
</evidence>
<evidence type="ECO:0000256" key="4">
    <source>
        <dbReference type="ARBA" id="ARBA00022679"/>
    </source>
</evidence>
<dbReference type="Pfam" id="PF14716">
    <property type="entry name" value="HHH_8"/>
    <property type="match status" value="1"/>
</dbReference>
<dbReference type="PIRSF" id="PIRSF005047">
    <property type="entry name" value="UCP005047_YshC"/>
    <property type="match status" value="1"/>
</dbReference>
<evidence type="ECO:0000259" key="9">
    <source>
        <dbReference type="SMART" id="SM00278"/>
    </source>
</evidence>
<keyword evidence="4" id="KW-0808">Transferase</keyword>
<evidence type="ECO:0000313" key="12">
    <source>
        <dbReference type="EMBL" id="SDH34388.1"/>
    </source>
</evidence>
<evidence type="ECO:0000256" key="8">
    <source>
        <dbReference type="ARBA" id="ARBA00049244"/>
    </source>
</evidence>
<gene>
    <name evidence="12" type="ORF">SAMN05192534_104100</name>
</gene>
<dbReference type="InterPro" id="IPR043519">
    <property type="entry name" value="NT_sf"/>
</dbReference>
<dbReference type="InterPro" id="IPR003141">
    <property type="entry name" value="Pol/His_phosphatase_N"/>
</dbReference>
<proteinExistence type="predicted"/>
<dbReference type="InterPro" id="IPR003583">
    <property type="entry name" value="Hlx-hairpin-Hlx_DNA-bd_motif"/>
</dbReference>
<dbReference type="Gene3D" id="3.30.460.10">
    <property type="entry name" value="Beta Polymerase, domain 2"/>
    <property type="match status" value="1"/>
</dbReference>
<protein>
    <recommendedName>
        <fullName evidence="2">DNA-directed DNA polymerase</fullName>
        <ecNumber evidence="2">2.7.7.7</ecNumber>
    </recommendedName>
</protein>
<evidence type="ECO:0000256" key="7">
    <source>
        <dbReference type="ARBA" id="ARBA00022932"/>
    </source>
</evidence>
<dbReference type="SMART" id="SM00278">
    <property type="entry name" value="HhH1"/>
    <property type="match status" value="2"/>
</dbReference>
<dbReference type="GO" id="GO:0008270">
    <property type="term" value="F:zinc ion binding"/>
    <property type="evidence" value="ECO:0007669"/>
    <property type="project" value="TreeGrafter"/>
</dbReference>
<dbReference type="EC" id="2.7.7.7" evidence="2"/>
<evidence type="ECO:0000259" key="10">
    <source>
        <dbReference type="SMART" id="SM00481"/>
    </source>
</evidence>
<dbReference type="InterPro" id="IPR037160">
    <property type="entry name" value="DNA_Pol_thumb_sf"/>
</dbReference>
<keyword evidence="13" id="KW-1185">Reference proteome</keyword>
<feature type="domain" description="Polymerase/histidinol phosphatase N-terminal" evidence="10">
    <location>
        <begin position="373"/>
        <end position="452"/>
    </location>
</feature>
<dbReference type="PANTHER" id="PTHR36928:SF1">
    <property type="entry name" value="PHOSPHATASE YCDX-RELATED"/>
    <property type="match status" value="1"/>
</dbReference>
<dbReference type="SUPFAM" id="SSF158702">
    <property type="entry name" value="Sec63 N-terminal domain-like"/>
    <property type="match status" value="1"/>
</dbReference>
<dbReference type="Gene3D" id="3.20.20.140">
    <property type="entry name" value="Metal-dependent hydrolases"/>
    <property type="match status" value="1"/>
</dbReference>
<dbReference type="GO" id="GO:0003887">
    <property type="term" value="F:DNA-directed DNA polymerase activity"/>
    <property type="evidence" value="ECO:0007669"/>
    <property type="project" value="UniProtKB-KW"/>
</dbReference>
<dbReference type="SUPFAM" id="SSF81301">
    <property type="entry name" value="Nucleotidyltransferase"/>
    <property type="match status" value="1"/>
</dbReference>
<keyword evidence="3" id="KW-0237">DNA synthesis</keyword>
<dbReference type="Proteomes" id="UP000199163">
    <property type="component" value="Unassembled WGS sequence"/>
</dbReference>
<dbReference type="CDD" id="cd07436">
    <property type="entry name" value="PHP_PolX"/>
    <property type="match status" value="1"/>
</dbReference>
<dbReference type="InterPro" id="IPR010996">
    <property type="entry name" value="HHH_MUS81"/>
</dbReference>
<dbReference type="CDD" id="cd00141">
    <property type="entry name" value="NT_POLXc"/>
    <property type="match status" value="1"/>
</dbReference>
<evidence type="ECO:0000256" key="6">
    <source>
        <dbReference type="ARBA" id="ARBA00022705"/>
    </source>
</evidence>